<evidence type="ECO:0000256" key="2">
    <source>
        <dbReference type="ARBA" id="ARBA00010617"/>
    </source>
</evidence>
<evidence type="ECO:0008006" key="10">
    <source>
        <dbReference type="Google" id="ProtNLM"/>
    </source>
</evidence>
<dbReference type="GO" id="GO:0016705">
    <property type="term" value="F:oxidoreductase activity, acting on paired donors, with incorporation or reduction of molecular oxygen"/>
    <property type="evidence" value="ECO:0007669"/>
    <property type="project" value="InterPro"/>
</dbReference>
<protein>
    <recommendedName>
        <fullName evidence="10">Cytochrome P450</fullName>
    </recommendedName>
</protein>
<dbReference type="GO" id="GO:0005506">
    <property type="term" value="F:iron ion binding"/>
    <property type="evidence" value="ECO:0007669"/>
    <property type="project" value="InterPro"/>
</dbReference>
<dbReference type="InterPro" id="IPR050121">
    <property type="entry name" value="Cytochrome_P450_monoxygenase"/>
</dbReference>
<feature type="region of interest" description="Disordered" evidence="7">
    <location>
        <begin position="134"/>
        <end position="154"/>
    </location>
</feature>
<keyword evidence="3 5" id="KW-0479">Metal-binding</keyword>
<evidence type="ECO:0000256" key="7">
    <source>
        <dbReference type="SAM" id="MobiDB-lite"/>
    </source>
</evidence>
<dbReference type="PRINTS" id="PR00385">
    <property type="entry name" value="P450"/>
</dbReference>
<dbReference type="PANTHER" id="PTHR24305:SF166">
    <property type="entry name" value="CYTOCHROME P450 12A4, MITOCHONDRIAL-RELATED"/>
    <property type="match status" value="1"/>
</dbReference>
<dbReference type="GO" id="GO:0020037">
    <property type="term" value="F:heme binding"/>
    <property type="evidence" value="ECO:0007669"/>
    <property type="project" value="InterPro"/>
</dbReference>
<dbReference type="GO" id="GO:0004497">
    <property type="term" value="F:monooxygenase activity"/>
    <property type="evidence" value="ECO:0007669"/>
    <property type="project" value="UniProtKB-KW"/>
</dbReference>
<keyword evidence="6" id="KW-0560">Oxidoreductase</keyword>
<evidence type="ECO:0000256" key="3">
    <source>
        <dbReference type="ARBA" id="ARBA00022723"/>
    </source>
</evidence>
<dbReference type="AlphaFoldDB" id="A0AAD3DZ26"/>
<comment type="cofactor">
    <cofactor evidence="1 5">
        <name>heme</name>
        <dbReference type="ChEBI" id="CHEBI:30413"/>
    </cofactor>
</comment>
<feature type="binding site" description="axial binding residue" evidence="5">
    <location>
        <position position="183"/>
    </location>
    <ligand>
        <name>heme</name>
        <dbReference type="ChEBI" id="CHEBI:30413"/>
    </ligand>
    <ligandPart>
        <name>Fe</name>
        <dbReference type="ChEBI" id="CHEBI:18248"/>
    </ligandPart>
</feature>
<accession>A0AAD3DZ26</accession>
<evidence type="ECO:0000256" key="1">
    <source>
        <dbReference type="ARBA" id="ARBA00001971"/>
    </source>
</evidence>
<proteinExistence type="inferred from homology"/>
<evidence type="ECO:0000256" key="5">
    <source>
        <dbReference type="PIRSR" id="PIRSR602403-1"/>
    </source>
</evidence>
<evidence type="ECO:0000313" key="8">
    <source>
        <dbReference type="EMBL" id="GFR48376.1"/>
    </source>
</evidence>
<dbReference type="PROSITE" id="PS00086">
    <property type="entry name" value="CYTOCHROME_P450"/>
    <property type="match status" value="1"/>
</dbReference>
<dbReference type="InterPro" id="IPR002403">
    <property type="entry name" value="Cyt_P450_E_grp-IV"/>
</dbReference>
<evidence type="ECO:0000313" key="9">
    <source>
        <dbReference type="Proteomes" id="UP001054857"/>
    </source>
</evidence>
<dbReference type="EMBL" id="BMAR01000023">
    <property type="protein sequence ID" value="GFR48376.1"/>
    <property type="molecule type" value="Genomic_DNA"/>
</dbReference>
<dbReference type="SUPFAM" id="SSF48264">
    <property type="entry name" value="Cytochrome P450"/>
    <property type="match status" value="1"/>
</dbReference>
<keyword evidence="4 5" id="KW-0408">Iron</keyword>
<evidence type="ECO:0000256" key="6">
    <source>
        <dbReference type="RuleBase" id="RU000461"/>
    </source>
</evidence>
<comment type="similarity">
    <text evidence="2 6">Belongs to the cytochrome P450 family.</text>
</comment>
<keyword evidence="6" id="KW-0503">Monooxygenase</keyword>
<dbReference type="InterPro" id="IPR017972">
    <property type="entry name" value="Cyt_P450_CS"/>
</dbReference>
<dbReference type="Proteomes" id="UP001054857">
    <property type="component" value="Unassembled WGS sequence"/>
</dbReference>
<dbReference type="Gene3D" id="1.10.630.10">
    <property type="entry name" value="Cytochrome P450"/>
    <property type="match status" value="1"/>
</dbReference>
<reference evidence="8 9" key="1">
    <citation type="journal article" date="2021" name="Sci. Rep.">
        <title>Genome sequencing of the multicellular alga Astrephomene provides insights into convergent evolution of germ-soma differentiation.</title>
        <authorList>
            <person name="Yamashita S."/>
            <person name="Yamamoto K."/>
            <person name="Matsuzaki R."/>
            <person name="Suzuki S."/>
            <person name="Yamaguchi H."/>
            <person name="Hirooka S."/>
            <person name="Minakuchi Y."/>
            <person name="Miyagishima S."/>
            <person name="Kawachi M."/>
            <person name="Toyoda A."/>
            <person name="Nozaki H."/>
        </authorList>
    </citation>
    <scope>NUCLEOTIDE SEQUENCE [LARGE SCALE GENOMIC DNA]</scope>
    <source>
        <strain evidence="8 9">NIES-4017</strain>
    </source>
</reference>
<dbReference type="Pfam" id="PF00067">
    <property type="entry name" value="p450"/>
    <property type="match status" value="1"/>
</dbReference>
<comment type="caution">
    <text evidence="8">The sequence shown here is derived from an EMBL/GenBank/DDBJ whole genome shotgun (WGS) entry which is preliminary data.</text>
</comment>
<keyword evidence="9" id="KW-1185">Reference proteome</keyword>
<keyword evidence="5 6" id="KW-0349">Heme</keyword>
<feature type="compositionally biased region" description="Low complexity" evidence="7">
    <location>
        <begin position="134"/>
        <end position="146"/>
    </location>
</feature>
<name>A0AAD3DZ26_9CHLO</name>
<sequence>VTLLFAGHETTATTVMRLVMVLQSRPDVMEKLRTEQRQAVRQHGLGITGAALRDMPYLDAVVKETWRLHPIVPNVPRRAKRKFTLAGYDVPKGWGLALGLSEPLKDAPAWHGVTEGSPNDPRVFNPDRWRPVATSTSAATAANDGASGSGNFGGPDLAPGELSSPVGMLPPYMLTFGGGTRYCLGANLAWAELKAFLCVWARRYDFSCPLKQLHVKPFPALTITGGFPVQVIHTASLPVLSSLYSLLSTPFSHTCYVLTRSHFLNMHMPPILQC</sequence>
<dbReference type="PANTHER" id="PTHR24305">
    <property type="entry name" value="CYTOCHROME P450"/>
    <property type="match status" value="1"/>
</dbReference>
<dbReference type="PRINTS" id="PR00465">
    <property type="entry name" value="EP450IV"/>
</dbReference>
<dbReference type="InterPro" id="IPR001128">
    <property type="entry name" value="Cyt_P450"/>
</dbReference>
<gene>
    <name evidence="8" type="ORF">Agub_g10267</name>
</gene>
<dbReference type="InterPro" id="IPR036396">
    <property type="entry name" value="Cyt_P450_sf"/>
</dbReference>
<feature type="non-terminal residue" evidence="8">
    <location>
        <position position="274"/>
    </location>
</feature>
<evidence type="ECO:0000256" key="4">
    <source>
        <dbReference type="ARBA" id="ARBA00023004"/>
    </source>
</evidence>
<organism evidence="8 9">
    <name type="scientific">Astrephomene gubernaculifera</name>
    <dbReference type="NCBI Taxonomy" id="47775"/>
    <lineage>
        <taxon>Eukaryota</taxon>
        <taxon>Viridiplantae</taxon>
        <taxon>Chlorophyta</taxon>
        <taxon>core chlorophytes</taxon>
        <taxon>Chlorophyceae</taxon>
        <taxon>CS clade</taxon>
        <taxon>Chlamydomonadales</taxon>
        <taxon>Astrephomenaceae</taxon>
        <taxon>Astrephomene</taxon>
    </lineage>
</organism>